<comment type="caution">
    <text evidence="1">The sequence shown here is derived from an EMBL/GenBank/DDBJ whole genome shotgun (WGS) entry which is preliminary data.</text>
</comment>
<accession>A0A645FJP5</accession>
<reference evidence="1" key="1">
    <citation type="submission" date="2019-08" db="EMBL/GenBank/DDBJ databases">
        <authorList>
            <person name="Kucharzyk K."/>
            <person name="Murdoch R.W."/>
            <person name="Higgins S."/>
            <person name="Loffler F."/>
        </authorList>
    </citation>
    <scope>NUCLEOTIDE SEQUENCE</scope>
</reference>
<evidence type="ECO:0000313" key="1">
    <source>
        <dbReference type="EMBL" id="MPN14628.1"/>
    </source>
</evidence>
<protein>
    <submittedName>
        <fullName evidence="1">Uncharacterized protein</fullName>
    </submittedName>
</protein>
<dbReference type="AlphaFoldDB" id="A0A645FJP5"/>
<dbReference type="EMBL" id="VSSQ01061267">
    <property type="protein sequence ID" value="MPN14628.1"/>
    <property type="molecule type" value="Genomic_DNA"/>
</dbReference>
<organism evidence="1">
    <name type="scientific">bioreactor metagenome</name>
    <dbReference type="NCBI Taxonomy" id="1076179"/>
    <lineage>
        <taxon>unclassified sequences</taxon>
        <taxon>metagenomes</taxon>
        <taxon>ecological metagenomes</taxon>
    </lineage>
</organism>
<gene>
    <name evidence="1" type="ORF">SDC9_161955</name>
</gene>
<sequence>MPDYDPDAEVSILTLTIPSWQGVISRVVSALSVHPVSGKARSKLKNELFALSHSLVELMKVISEV</sequence>
<name>A0A645FJP5_9ZZZZ</name>
<proteinExistence type="predicted"/>